<dbReference type="GO" id="GO:0003677">
    <property type="term" value="F:DNA binding"/>
    <property type="evidence" value="ECO:0007669"/>
    <property type="project" value="UniProtKB-KW"/>
</dbReference>
<evidence type="ECO:0000256" key="5">
    <source>
        <dbReference type="ARBA" id="ARBA00023242"/>
    </source>
</evidence>
<evidence type="ECO:0000256" key="3">
    <source>
        <dbReference type="ARBA" id="ARBA00023125"/>
    </source>
</evidence>
<evidence type="ECO:0000256" key="4">
    <source>
        <dbReference type="ARBA" id="ARBA00023163"/>
    </source>
</evidence>
<dbReference type="PANTHER" id="PTHR31391:SF135">
    <property type="entry name" value="B3 DOMAIN-CONTAINING PROTEIN OS01G0234100-LIKE ISOFORM X1"/>
    <property type="match status" value="1"/>
</dbReference>
<feature type="compositionally biased region" description="Polar residues" evidence="7">
    <location>
        <begin position="39"/>
        <end position="54"/>
    </location>
</feature>
<dbReference type="EMBL" id="CM007896">
    <property type="protein sequence ID" value="OTG20301.1"/>
    <property type="molecule type" value="Genomic_DNA"/>
</dbReference>
<evidence type="ECO:0000313" key="10">
    <source>
        <dbReference type="EMBL" id="OTG20301.1"/>
    </source>
</evidence>
<evidence type="ECO:0000256" key="6">
    <source>
        <dbReference type="SAM" id="Coils"/>
    </source>
</evidence>
<dbReference type="Proteomes" id="UP000215914">
    <property type="component" value="Chromosome 7"/>
</dbReference>
<dbReference type="PANTHER" id="PTHR31391">
    <property type="entry name" value="B3 DOMAIN-CONTAINING PROTEIN OS11G0197600-RELATED"/>
    <property type="match status" value="1"/>
</dbReference>
<dbReference type="InParanoid" id="A0A251UDD2"/>
<dbReference type="OMA" id="SHTDYEM"/>
<proteinExistence type="predicted"/>
<organism evidence="10 11">
    <name type="scientific">Helianthus annuus</name>
    <name type="common">Common sunflower</name>
    <dbReference type="NCBI Taxonomy" id="4232"/>
    <lineage>
        <taxon>Eukaryota</taxon>
        <taxon>Viridiplantae</taxon>
        <taxon>Streptophyta</taxon>
        <taxon>Embryophyta</taxon>
        <taxon>Tracheophyta</taxon>
        <taxon>Spermatophyta</taxon>
        <taxon>Magnoliopsida</taxon>
        <taxon>eudicotyledons</taxon>
        <taxon>Gunneridae</taxon>
        <taxon>Pentapetalae</taxon>
        <taxon>asterids</taxon>
        <taxon>campanulids</taxon>
        <taxon>Asterales</taxon>
        <taxon>Asteraceae</taxon>
        <taxon>Asteroideae</taxon>
        <taxon>Heliantheae alliance</taxon>
        <taxon>Heliantheae</taxon>
        <taxon>Helianthus</taxon>
    </lineage>
</organism>
<evidence type="ECO:0000259" key="8">
    <source>
        <dbReference type="PROSITE" id="PS50863"/>
    </source>
</evidence>
<keyword evidence="3 10" id="KW-0238">DNA-binding</keyword>
<dbReference type="InterPro" id="IPR003340">
    <property type="entry name" value="B3_DNA-bd"/>
</dbReference>
<dbReference type="InterPro" id="IPR015300">
    <property type="entry name" value="DNA-bd_pseudobarrel_sf"/>
</dbReference>
<evidence type="ECO:0000256" key="2">
    <source>
        <dbReference type="ARBA" id="ARBA00023015"/>
    </source>
</evidence>
<dbReference type="Gramene" id="mRNA:HanXRQr2_Chr09g0398431">
    <property type="protein sequence ID" value="mRNA:HanXRQr2_Chr09g0398431"/>
    <property type="gene ID" value="HanXRQr2_Chr09g0398431"/>
</dbReference>
<reference evidence="10" key="2">
    <citation type="submission" date="2017-02" db="EMBL/GenBank/DDBJ databases">
        <title>Sunflower complete genome.</title>
        <authorList>
            <person name="Langlade N."/>
            <person name="Munos S."/>
        </authorList>
    </citation>
    <scope>NUCLEOTIDE SEQUENCE [LARGE SCALE GENOMIC DNA]</scope>
    <source>
        <tissue evidence="10">Leaves</tissue>
    </source>
</reference>
<dbReference type="InterPro" id="IPR044837">
    <property type="entry name" value="REM16-like"/>
</dbReference>
<accession>A0A251UDD2</accession>
<dbReference type="OrthoDB" id="1909330at2759"/>
<dbReference type="Gene3D" id="2.40.330.10">
    <property type="entry name" value="DNA-binding pseudobarrel domain"/>
    <property type="match status" value="1"/>
</dbReference>
<dbReference type="AlphaFoldDB" id="A0A251UDD2"/>
<feature type="region of interest" description="Disordered" evidence="7">
    <location>
        <begin position="38"/>
        <end position="60"/>
    </location>
</feature>
<protein>
    <submittedName>
        <fullName evidence="10">Putative DNA-binding pseudobarrel domain-containing protein</fullName>
    </submittedName>
    <submittedName>
        <fullName evidence="9">Transcription factor B3-Domain family</fullName>
    </submittedName>
</protein>
<sequence length="487" mass="55423">MAASPMNNTEPTPDLQLAIVEWKPPNLPEPFVTIAQLPPSKTSPLAPLTPSSELSGIRKRKRLKPEKLEFSSIYVEKKRSSSKDKAVHDPSRRRLRLGKENATKGCKAPVKISQAMIRAREVQSTLGNEHPTFIKTMLGSHVTRCFWMGLPFRFGRSFLPKQDSLMVIEDENGEQSNCKLIAYRYGLSAGWREFAVRHKLREGDVLIFQLVESCKFKVYIVRANDLKEVDGAVSDITHNAHEEHMTTATINRYTKSKGRKCSSPSSLPLTKVKKQHKRSKPPTQPVSHNMDHSAADSQVQEGSPKPNLSLKELKTFKDFHIMVDKQCIDSELSEEIRINYFKLCIGRNEILHAGVREGLFYKLVAGVIGETVNIANMIRNCKLTTRKEEFDVWDSSLKSFELIGMKVGFLRDRIRVLANLAFESEDAKRYVEAKEERSRNANEIKVLLAKLVKLYESNKKINGVVDGLKEKAERYEIEFQKKVDAPW</sequence>
<evidence type="ECO:0000313" key="11">
    <source>
        <dbReference type="Proteomes" id="UP000215914"/>
    </source>
</evidence>
<dbReference type="EMBL" id="MNCJ02000324">
    <property type="protein sequence ID" value="KAF5791758.1"/>
    <property type="molecule type" value="Genomic_DNA"/>
</dbReference>
<reference evidence="9" key="3">
    <citation type="submission" date="2020-06" db="EMBL/GenBank/DDBJ databases">
        <title>Helianthus annuus Genome sequencing and assembly Release 2.</title>
        <authorList>
            <person name="Gouzy J."/>
            <person name="Langlade N."/>
            <person name="Munos S."/>
        </authorList>
    </citation>
    <scope>NUCLEOTIDE SEQUENCE</scope>
    <source>
        <tissue evidence="9">Leaves</tissue>
    </source>
</reference>
<keyword evidence="11" id="KW-1185">Reference proteome</keyword>
<evidence type="ECO:0000313" key="9">
    <source>
        <dbReference type="EMBL" id="KAF5791758.1"/>
    </source>
</evidence>
<feature type="domain" description="TF-B3" evidence="8">
    <location>
        <begin position="133"/>
        <end position="224"/>
    </location>
</feature>
<gene>
    <name evidence="10" type="ORF">HannXRQ_Chr07g0191561</name>
    <name evidence="9" type="ORF">HanXRQr2_Chr09g0398431</name>
</gene>
<reference evidence="9 11" key="1">
    <citation type="journal article" date="2017" name="Nature">
        <title>The sunflower genome provides insights into oil metabolism, flowering and Asterid evolution.</title>
        <authorList>
            <person name="Badouin H."/>
            <person name="Gouzy J."/>
            <person name="Grassa C.J."/>
            <person name="Murat F."/>
            <person name="Staton S.E."/>
            <person name="Cottret L."/>
            <person name="Lelandais-Briere C."/>
            <person name="Owens G.L."/>
            <person name="Carrere S."/>
            <person name="Mayjonade B."/>
            <person name="Legrand L."/>
            <person name="Gill N."/>
            <person name="Kane N.C."/>
            <person name="Bowers J.E."/>
            <person name="Hubner S."/>
            <person name="Bellec A."/>
            <person name="Berard A."/>
            <person name="Berges H."/>
            <person name="Blanchet N."/>
            <person name="Boniface M.C."/>
            <person name="Brunel D."/>
            <person name="Catrice O."/>
            <person name="Chaidir N."/>
            <person name="Claudel C."/>
            <person name="Donnadieu C."/>
            <person name="Faraut T."/>
            <person name="Fievet G."/>
            <person name="Helmstetter N."/>
            <person name="King M."/>
            <person name="Knapp S.J."/>
            <person name="Lai Z."/>
            <person name="Le Paslier M.C."/>
            <person name="Lippi Y."/>
            <person name="Lorenzon L."/>
            <person name="Mandel J.R."/>
            <person name="Marage G."/>
            <person name="Marchand G."/>
            <person name="Marquand E."/>
            <person name="Bret-Mestries E."/>
            <person name="Morien E."/>
            <person name="Nambeesan S."/>
            <person name="Nguyen T."/>
            <person name="Pegot-Espagnet P."/>
            <person name="Pouilly N."/>
            <person name="Raftis F."/>
            <person name="Sallet E."/>
            <person name="Schiex T."/>
            <person name="Thomas J."/>
            <person name="Vandecasteele C."/>
            <person name="Vares D."/>
            <person name="Vear F."/>
            <person name="Vautrin S."/>
            <person name="Crespi M."/>
            <person name="Mangin B."/>
            <person name="Burke J.M."/>
            <person name="Salse J."/>
            <person name="Munos S."/>
            <person name="Vincourt P."/>
            <person name="Rieseberg L.H."/>
            <person name="Langlade N.B."/>
        </authorList>
    </citation>
    <scope>NUCLEOTIDE SEQUENCE [LARGE SCALE GENOMIC DNA]</scope>
    <source>
        <strain evidence="11">cv. SF193</strain>
        <tissue evidence="9">Leaves</tissue>
    </source>
</reference>
<keyword evidence="5" id="KW-0539">Nucleus</keyword>
<keyword evidence="2" id="KW-0805">Transcription regulation</keyword>
<keyword evidence="4" id="KW-0804">Transcription</keyword>
<evidence type="ECO:0000256" key="7">
    <source>
        <dbReference type="SAM" id="MobiDB-lite"/>
    </source>
</evidence>
<name>A0A251UDD2_HELAN</name>
<comment type="subcellular location">
    <subcellularLocation>
        <location evidence="1">Nucleus</location>
    </subcellularLocation>
</comment>
<dbReference type="PROSITE" id="PS50863">
    <property type="entry name" value="B3"/>
    <property type="match status" value="1"/>
</dbReference>
<dbReference type="Pfam" id="PF02362">
    <property type="entry name" value="B3"/>
    <property type="match status" value="1"/>
</dbReference>
<dbReference type="GO" id="GO:0005634">
    <property type="term" value="C:nucleus"/>
    <property type="evidence" value="ECO:0007669"/>
    <property type="project" value="UniProtKB-SubCell"/>
</dbReference>
<evidence type="ECO:0000256" key="1">
    <source>
        <dbReference type="ARBA" id="ARBA00004123"/>
    </source>
</evidence>
<dbReference type="STRING" id="4232.A0A251UDD2"/>
<dbReference type="SUPFAM" id="SSF101936">
    <property type="entry name" value="DNA-binding pseudobarrel domain"/>
    <property type="match status" value="1"/>
</dbReference>
<dbReference type="SMART" id="SM01019">
    <property type="entry name" value="B3"/>
    <property type="match status" value="1"/>
</dbReference>
<feature type="region of interest" description="Disordered" evidence="7">
    <location>
        <begin position="253"/>
        <end position="307"/>
    </location>
</feature>
<feature type="compositionally biased region" description="Basic residues" evidence="7">
    <location>
        <begin position="271"/>
        <end position="280"/>
    </location>
</feature>
<keyword evidence="6" id="KW-0175">Coiled coil</keyword>
<feature type="coiled-coil region" evidence="6">
    <location>
        <begin position="458"/>
        <end position="485"/>
    </location>
</feature>
<dbReference type="CDD" id="cd10017">
    <property type="entry name" value="B3_DNA"/>
    <property type="match status" value="1"/>
</dbReference>